<dbReference type="AlphaFoldDB" id="A0A2N9GBC7"/>
<feature type="repeat" description="PPR" evidence="2">
    <location>
        <begin position="502"/>
        <end position="536"/>
    </location>
</feature>
<dbReference type="FunFam" id="1.25.40.10:FF:000573">
    <property type="entry name" value="Pentatricopeptide repeat-containing protein mitochondrial"/>
    <property type="match status" value="1"/>
</dbReference>
<feature type="repeat" description="PPR" evidence="2">
    <location>
        <begin position="195"/>
        <end position="229"/>
    </location>
</feature>
<evidence type="ECO:0000313" key="4">
    <source>
        <dbReference type="EMBL" id="SPC96892.1"/>
    </source>
</evidence>
<dbReference type="InterPro" id="IPR046960">
    <property type="entry name" value="PPR_At4g14850-like_plant"/>
</dbReference>
<dbReference type="InterPro" id="IPR002885">
    <property type="entry name" value="PPR_rpt"/>
</dbReference>
<proteinExistence type="predicted"/>
<dbReference type="Pfam" id="PF01535">
    <property type="entry name" value="PPR"/>
    <property type="match status" value="1"/>
</dbReference>
<dbReference type="Pfam" id="PF13041">
    <property type="entry name" value="PPR_2"/>
    <property type="match status" value="5"/>
</dbReference>
<name>A0A2N9GBC7_FAGSY</name>
<protein>
    <recommendedName>
        <fullName evidence="5">Pentacotripeptide-repeat region of PRORP domain-containing protein</fullName>
    </recommendedName>
</protein>
<feature type="repeat" description="PPR" evidence="2">
    <location>
        <begin position="638"/>
        <end position="668"/>
    </location>
</feature>
<evidence type="ECO:0000256" key="1">
    <source>
        <dbReference type="ARBA" id="ARBA00022737"/>
    </source>
</evidence>
<dbReference type="FunFam" id="1.25.40.10:FF:000351">
    <property type="entry name" value="Pentatricopeptide repeat-containing protein"/>
    <property type="match status" value="1"/>
</dbReference>
<dbReference type="GO" id="GO:0003723">
    <property type="term" value="F:RNA binding"/>
    <property type="evidence" value="ECO:0007669"/>
    <property type="project" value="InterPro"/>
</dbReference>
<feature type="repeat" description="PPR" evidence="2">
    <location>
        <begin position="603"/>
        <end position="637"/>
    </location>
</feature>
<dbReference type="NCBIfam" id="TIGR00756">
    <property type="entry name" value="PPR"/>
    <property type="match status" value="6"/>
</dbReference>
<dbReference type="InterPro" id="IPR046848">
    <property type="entry name" value="E_motif"/>
</dbReference>
<feature type="repeat" description="PPR" evidence="2">
    <location>
        <begin position="400"/>
        <end position="434"/>
    </location>
</feature>
<dbReference type="FunFam" id="1.25.40.10:FF:000645">
    <property type="entry name" value="Pentatricopeptide repeat-containing protein chloroplastic"/>
    <property type="match status" value="1"/>
</dbReference>
<accession>A0A2N9GBC7</accession>
<dbReference type="FunFam" id="1.25.40.10:FF:000583">
    <property type="entry name" value="Tetratricopeptide-like helical"/>
    <property type="match status" value="1"/>
</dbReference>
<feature type="region of interest" description="Disordered" evidence="3">
    <location>
        <begin position="22"/>
        <end position="42"/>
    </location>
</feature>
<sequence length="838" mass="94061">MASSSALPLPLSSAHSPPPTYPLNTNIITTHSSPTISPPILKPIKTPTIRSRLSKLCQEGQPHLARQLLDTIPKPTTVLWNTIIIGFICNNMPHEALLLYTQMKSSSLATKGDSYTYSSTLKACAETRNLKFGKAVHCHFIRCQSNPSRIVYNSLLNMYSICLSTPDNEMGYSVCSDYSKYDSVRKVFDKMRKRNVVAWNTMVSWYVKTERYVEAVKQFRMMTKMSIKPSAVSFVNVFPAIAKLGDFENANVLYGMLLKSGSEYVNDLFVVSSAIFMYSELGCLDIARKIFDFCLERNTEIWNTMIGGYVQNNSPVEGIRLFLQAIESEHAVLDDVTFLSALTAVSQLQHLKLAQQIHAFIIKNLSVLPVIILNAIIVMYSRCNFVETSFKIFHKMQERDVVSWNTMVSAFVQNELDDEGLMLFYEMQKQGFMIDSVTVTALLSAASNIRNKDIGKQIHAYLIRHGIQFEGMESYLIDMYAKSGLVRTAQLLFEKNLTHDRDQATWNAMIAGYTQNGLIEEAFVVFRKMLEQNVIPNAVTVASVLPACNPMGSINLGKELHGFCVRHYLDQNVFVGTALVDMYSKSGSVTYAENVFIRTPEKNSVTYTTMILGYGQHGMGERALSLFHSMQGSGIKPDAITFVAVMSACSYAGLVDEGVKIFDSMEKQYNIQPSTEHYCCVADMLGRAGKVVEAYEFVKGLGEEGDVLEIWGSLLGACRIHEQFELGSVVAKKLLEMEMVNGLTGYHVLLSNIYAEEGNWEDVDNVRKQMREKGLRKQIGCSWIGTAGYVNSFVSRDRKHPQCDEIYNVLKNLAMEMKDVGYRPCLASNVEEISEFDD</sequence>
<dbReference type="Gene3D" id="1.25.40.10">
    <property type="entry name" value="Tetratricopeptide repeat domain"/>
    <property type="match status" value="7"/>
</dbReference>
<gene>
    <name evidence="4" type="ORF">FSB_LOCUS24774</name>
</gene>
<organism evidence="4">
    <name type="scientific">Fagus sylvatica</name>
    <name type="common">Beechnut</name>
    <dbReference type="NCBI Taxonomy" id="28930"/>
    <lineage>
        <taxon>Eukaryota</taxon>
        <taxon>Viridiplantae</taxon>
        <taxon>Streptophyta</taxon>
        <taxon>Embryophyta</taxon>
        <taxon>Tracheophyta</taxon>
        <taxon>Spermatophyta</taxon>
        <taxon>Magnoliopsida</taxon>
        <taxon>eudicotyledons</taxon>
        <taxon>Gunneridae</taxon>
        <taxon>Pentapetalae</taxon>
        <taxon>rosids</taxon>
        <taxon>fabids</taxon>
        <taxon>Fagales</taxon>
        <taxon>Fagaceae</taxon>
        <taxon>Fagus</taxon>
    </lineage>
</organism>
<evidence type="ECO:0000256" key="3">
    <source>
        <dbReference type="SAM" id="MobiDB-lite"/>
    </source>
</evidence>
<dbReference type="PROSITE" id="PS51375">
    <property type="entry name" value="PPR"/>
    <property type="match status" value="5"/>
</dbReference>
<keyword evidence="1" id="KW-0677">Repeat</keyword>
<feature type="compositionally biased region" description="Polar residues" evidence="3">
    <location>
        <begin position="22"/>
        <end position="31"/>
    </location>
</feature>
<dbReference type="PANTHER" id="PTHR47926">
    <property type="entry name" value="PENTATRICOPEPTIDE REPEAT-CONTAINING PROTEIN"/>
    <property type="match status" value="1"/>
</dbReference>
<evidence type="ECO:0008006" key="5">
    <source>
        <dbReference type="Google" id="ProtNLM"/>
    </source>
</evidence>
<reference evidence="4" key="1">
    <citation type="submission" date="2018-02" db="EMBL/GenBank/DDBJ databases">
        <authorList>
            <person name="Cohen D.B."/>
            <person name="Kent A.D."/>
        </authorList>
    </citation>
    <scope>NUCLEOTIDE SEQUENCE</scope>
</reference>
<evidence type="ECO:0000256" key="2">
    <source>
        <dbReference type="PROSITE-ProRule" id="PRU00708"/>
    </source>
</evidence>
<dbReference type="GO" id="GO:0009451">
    <property type="term" value="P:RNA modification"/>
    <property type="evidence" value="ECO:0007669"/>
    <property type="project" value="InterPro"/>
</dbReference>
<dbReference type="InterPro" id="IPR011990">
    <property type="entry name" value="TPR-like_helical_dom_sf"/>
</dbReference>
<dbReference type="PANTHER" id="PTHR47926:SF452">
    <property type="entry name" value="PENTATRICOPEPTIDE REPEAT-CONTAINING PROTEIN"/>
    <property type="match status" value="1"/>
</dbReference>
<dbReference type="Pfam" id="PF20431">
    <property type="entry name" value="E_motif"/>
    <property type="match status" value="1"/>
</dbReference>
<dbReference type="EMBL" id="OIVN01001713">
    <property type="protein sequence ID" value="SPC96892.1"/>
    <property type="molecule type" value="Genomic_DNA"/>
</dbReference>